<feature type="transmembrane region" description="Helical" evidence="6">
    <location>
        <begin position="79"/>
        <end position="99"/>
    </location>
</feature>
<dbReference type="Pfam" id="PF01943">
    <property type="entry name" value="Polysacc_synt"/>
    <property type="match status" value="1"/>
</dbReference>
<sequence>MEKKASIKQFFLYSVINYIGTAIGVVSTVLIYPQNKELYGTISYVEGIAQLLFPIMVLGASQALIKFYPALDEYKKRQLFNYSIVSVGIISAVVFLGILLYNNLKESETGWLLYFAFPIALSLAFVELFRKQAQDLQKLAVPTLYEKLFPKIALPLVFILFLNHIIGVYESLLFFAVCYGLIFILTAIYVFKHYKPGFNYRFKTLFGEISRKEYFRYSLYAFAGSLGSLLAFRIDSIVIFNMISEEANGTFKIGSNLASTLQIPAVGLFALYAPIVSGYLKNDNFSELHVKYKEVARLLFFIGAVLYSCIFLGIDDLFMLMPTRDKLMDSIPVILVLGFSVLVNMATGFNSEIITYSKYYRFNLITILLLILLNISLNVYFVYAGYGILGVSYASFIAMALFNISKLIFIYKKFKLIPFDAAFFKMAAVFVFTLVLVYFLPNAESHLVNLLYKVGLSFILNIVIVYKLKLVHQVNVWIDKVMSFGRK</sequence>
<feature type="transmembrane region" description="Helical" evidence="6">
    <location>
        <begin position="219"/>
        <end position="243"/>
    </location>
</feature>
<keyword evidence="2" id="KW-1003">Cell membrane</keyword>
<feature type="transmembrane region" description="Helical" evidence="6">
    <location>
        <begin position="12"/>
        <end position="32"/>
    </location>
</feature>
<accession>A0A444WHZ5</accession>
<keyword evidence="4 6" id="KW-1133">Transmembrane helix</keyword>
<evidence type="ECO:0000256" key="4">
    <source>
        <dbReference type="ARBA" id="ARBA00022989"/>
    </source>
</evidence>
<feature type="transmembrane region" description="Helical" evidence="6">
    <location>
        <begin position="359"/>
        <end position="377"/>
    </location>
</feature>
<reference evidence="7 8" key="1">
    <citation type="submission" date="2014-12" db="EMBL/GenBank/DDBJ databases">
        <title>Genome sequence of Flavobacterium beibuense RSKm HC5.</title>
        <authorList>
            <person name="Kim J.F."/>
            <person name="Song J.Y."/>
            <person name="Kwak M.-J."/>
            <person name="Lee S.-W."/>
        </authorList>
    </citation>
    <scope>NUCLEOTIDE SEQUENCE [LARGE SCALE GENOMIC DNA]</scope>
    <source>
        <strain evidence="7 8">RSKm HC5</strain>
    </source>
</reference>
<feature type="transmembrane region" description="Helical" evidence="6">
    <location>
        <begin position="148"/>
        <end position="166"/>
    </location>
</feature>
<comment type="caution">
    <text evidence="7">The sequence shown here is derived from an EMBL/GenBank/DDBJ whole genome shotgun (WGS) entry which is preliminary data.</text>
</comment>
<feature type="transmembrane region" description="Helical" evidence="6">
    <location>
        <begin position="300"/>
        <end position="321"/>
    </location>
</feature>
<gene>
    <name evidence="7" type="ORF">NU09_0070</name>
</gene>
<feature type="transmembrane region" description="Helical" evidence="6">
    <location>
        <begin position="383"/>
        <end position="404"/>
    </location>
</feature>
<evidence type="ECO:0008006" key="9">
    <source>
        <dbReference type="Google" id="ProtNLM"/>
    </source>
</evidence>
<dbReference type="OrthoDB" id="88014at2"/>
<dbReference type="Proteomes" id="UP000289775">
    <property type="component" value="Unassembled WGS sequence"/>
</dbReference>
<keyword evidence="3 6" id="KW-0812">Transmembrane</keyword>
<dbReference type="PANTHER" id="PTHR30250">
    <property type="entry name" value="PST FAMILY PREDICTED COLANIC ACID TRANSPORTER"/>
    <property type="match status" value="1"/>
</dbReference>
<feature type="transmembrane region" description="Helical" evidence="6">
    <location>
        <begin position="416"/>
        <end position="440"/>
    </location>
</feature>
<evidence type="ECO:0000256" key="1">
    <source>
        <dbReference type="ARBA" id="ARBA00004651"/>
    </source>
</evidence>
<proteinExistence type="predicted"/>
<dbReference type="InterPro" id="IPR050833">
    <property type="entry name" value="Poly_Biosynth_Transport"/>
</dbReference>
<evidence type="ECO:0000313" key="8">
    <source>
        <dbReference type="Proteomes" id="UP000289775"/>
    </source>
</evidence>
<dbReference type="GO" id="GO:0005886">
    <property type="term" value="C:plasma membrane"/>
    <property type="evidence" value="ECO:0007669"/>
    <property type="project" value="UniProtKB-SubCell"/>
</dbReference>
<name>A0A444WHZ5_9FLAO</name>
<keyword evidence="5 6" id="KW-0472">Membrane</keyword>
<keyword evidence="8" id="KW-1185">Reference proteome</keyword>
<evidence type="ECO:0000256" key="2">
    <source>
        <dbReference type="ARBA" id="ARBA00022475"/>
    </source>
</evidence>
<dbReference type="AlphaFoldDB" id="A0A444WHZ5"/>
<evidence type="ECO:0000256" key="6">
    <source>
        <dbReference type="SAM" id="Phobius"/>
    </source>
</evidence>
<feature type="transmembrane region" description="Helical" evidence="6">
    <location>
        <begin position="172"/>
        <end position="191"/>
    </location>
</feature>
<comment type="subcellular location">
    <subcellularLocation>
        <location evidence="1">Cell membrane</location>
        <topology evidence="1">Multi-pass membrane protein</topology>
    </subcellularLocation>
</comment>
<dbReference type="EMBL" id="JUIW01000001">
    <property type="protein sequence ID" value="RYJ45478.1"/>
    <property type="molecule type" value="Genomic_DNA"/>
</dbReference>
<feature type="transmembrane region" description="Helical" evidence="6">
    <location>
        <begin position="327"/>
        <end position="347"/>
    </location>
</feature>
<dbReference type="InterPro" id="IPR002797">
    <property type="entry name" value="Polysacc_synth"/>
</dbReference>
<evidence type="ECO:0000256" key="5">
    <source>
        <dbReference type="ARBA" id="ARBA00023136"/>
    </source>
</evidence>
<evidence type="ECO:0000256" key="3">
    <source>
        <dbReference type="ARBA" id="ARBA00022692"/>
    </source>
</evidence>
<dbReference type="PANTHER" id="PTHR30250:SF11">
    <property type="entry name" value="O-ANTIGEN TRANSPORTER-RELATED"/>
    <property type="match status" value="1"/>
</dbReference>
<protein>
    <recommendedName>
        <fullName evidence="9">Polysaccharide biosynthesis protein</fullName>
    </recommendedName>
</protein>
<feature type="transmembrane region" description="Helical" evidence="6">
    <location>
        <begin position="263"/>
        <end position="280"/>
    </location>
</feature>
<dbReference type="RefSeq" id="WP_129749263.1">
    <property type="nucleotide sequence ID" value="NZ_JUIW01000001.1"/>
</dbReference>
<evidence type="ECO:0000313" key="7">
    <source>
        <dbReference type="EMBL" id="RYJ45478.1"/>
    </source>
</evidence>
<organism evidence="7 8">
    <name type="scientific">Flavobacterium beibuense</name>
    <dbReference type="NCBI Taxonomy" id="657326"/>
    <lineage>
        <taxon>Bacteria</taxon>
        <taxon>Pseudomonadati</taxon>
        <taxon>Bacteroidota</taxon>
        <taxon>Flavobacteriia</taxon>
        <taxon>Flavobacteriales</taxon>
        <taxon>Flavobacteriaceae</taxon>
        <taxon>Flavobacterium</taxon>
    </lineage>
</organism>
<feature type="transmembrane region" description="Helical" evidence="6">
    <location>
        <begin position="111"/>
        <end position="128"/>
    </location>
</feature>